<evidence type="ECO:0000313" key="5">
    <source>
        <dbReference type="Proteomes" id="UP000703661"/>
    </source>
</evidence>
<dbReference type="InterPro" id="IPR011990">
    <property type="entry name" value="TPR-like_helical_dom_sf"/>
</dbReference>
<evidence type="ECO:0000256" key="2">
    <source>
        <dbReference type="ARBA" id="ARBA00022840"/>
    </source>
</evidence>
<feature type="domain" description="Protein kinase" evidence="3">
    <location>
        <begin position="10"/>
        <end position="252"/>
    </location>
</feature>
<dbReference type="InterPro" id="IPR001245">
    <property type="entry name" value="Ser-Thr/Tyr_kinase_cat_dom"/>
</dbReference>
<dbReference type="PROSITE" id="PS50011">
    <property type="entry name" value="PROTEIN_KINASE_DOM"/>
    <property type="match status" value="1"/>
</dbReference>
<keyword evidence="2" id="KW-0067">ATP-binding</keyword>
<dbReference type="Gene3D" id="1.25.40.10">
    <property type="entry name" value="Tetratricopeptide repeat domain"/>
    <property type="match status" value="1"/>
</dbReference>
<dbReference type="EMBL" id="JAAAID010001886">
    <property type="protein sequence ID" value="KAG0008502.1"/>
    <property type="molecule type" value="Genomic_DNA"/>
</dbReference>
<keyword evidence="1" id="KW-0547">Nucleotide-binding</keyword>
<dbReference type="SMART" id="SM00671">
    <property type="entry name" value="SEL1"/>
    <property type="match status" value="5"/>
</dbReference>
<dbReference type="Proteomes" id="UP000703661">
    <property type="component" value="Unassembled WGS sequence"/>
</dbReference>
<keyword evidence="5" id="KW-1185">Reference proteome</keyword>
<organism evidence="4 5">
    <name type="scientific">Entomortierella chlamydospora</name>
    <dbReference type="NCBI Taxonomy" id="101097"/>
    <lineage>
        <taxon>Eukaryota</taxon>
        <taxon>Fungi</taxon>
        <taxon>Fungi incertae sedis</taxon>
        <taxon>Mucoromycota</taxon>
        <taxon>Mortierellomycotina</taxon>
        <taxon>Mortierellomycetes</taxon>
        <taxon>Mortierellales</taxon>
        <taxon>Mortierellaceae</taxon>
        <taxon>Entomortierella</taxon>
    </lineage>
</organism>
<dbReference type="SUPFAM" id="SSF81901">
    <property type="entry name" value="HCP-like"/>
    <property type="match status" value="2"/>
</dbReference>
<dbReference type="GO" id="GO:0004674">
    <property type="term" value="F:protein serine/threonine kinase activity"/>
    <property type="evidence" value="ECO:0007669"/>
    <property type="project" value="TreeGrafter"/>
</dbReference>
<gene>
    <name evidence="4" type="ORF">BGZ80_003364</name>
</gene>
<dbReference type="AlphaFoldDB" id="A0A9P6MN99"/>
<protein>
    <recommendedName>
        <fullName evidence="3">Protein kinase domain-containing protein</fullName>
    </recommendedName>
</protein>
<dbReference type="GO" id="GO:0005524">
    <property type="term" value="F:ATP binding"/>
    <property type="evidence" value="ECO:0007669"/>
    <property type="project" value="UniProtKB-KW"/>
</dbReference>
<dbReference type="Pfam" id="PF08238">
    <property type="entry name" value="Sel1"/>
    <property type="match status" value="5"/>
</dbReference>
<name>A0A9P6MN99_9FUNG</name>
<dbReference type="Gene3D" id="1.10.510.10">
    <property type="entry name" value="Transferase(Phosphotransferase) domain 1"/>
    <property type="match status" value="1"/>
</dbReference>
<dbReference type="Pfam" id="PF07714">
    <property type="entry name" value="PK_Tyr_Ser-Thr"/>
    <property type="match status" value="1"/>
</dbReference>
<dbReference type="InterPro" id="IPR011009">
    <property type="entry name" value="Kinase-like_dom_sf"/>
</dbReference>
<sequence length="473" mass="53208">MDLKSSKPELVFEERIGGGTQAEVFLARYGLERVVAKRFKQLDDTISREMVIMRELHHSFIVQVFHIETDQNVLVMEYLKGGSLTDAIPTLNWNQKERIARQVSIALAYMHSKDIVHCDIKSSNILLTQFGDAKICDFGCARRIGEKDTGGTLPWMAPELIQNPPQYSQKSDVYALGTLMWEMTSGGKQPYEGYTWDGIRACIHNGRTEIIPKGTPKEFEVEIKRRWSYAAKDRPDAREVLNAVEITQVPIMRAQAQAATATATEESFDEDECLRYLKRTIRQLDPKSCSQFGLLYYHGDRVAQSYEEAAAWFQKGADLGDATSCNRLALMYLAGEGVPKDPRMSLEYLQKAAIQGEEDKKYHYFDLATGYLTGIGGSLNTKEAIKFFKKAATLGLTAAECYLLRIYSNGWGVPQDISEAMRLLHILAEKGVPIAQCRLGNAYFSGRSVEKDVSKAVYWWQRAIDANKASNAA</sequence>
<evidence type="ECO:0000256" key="1">
    <source>
        <dbReference type="ARBA" id="ARBA00022741"/>
    </source>
</evidence>
<dbReference type="OrthoDB" id="2390637at2759"/>
<dbReference type="InterPro" id="IPR008271">
    <property type="entry name" value="Ser/Thr_kinase_AS"/>
</dbReference>
<comment type="caution">
    <text evidence="4">The sequence shown here is derived from an EMBL/GenBank/DDBJ whole genome shotgun (WGS) entry which is preliminary data.</text>
</comment>
<reference evidence="4" key="1">
    <citation type="journal article" date="2020" name="Fungal Divers.">
        <title>Resolving the Mortierellaceae phylogeny through synthesis of multi-gene phylogenetics and phylogenomics.</title>
        <authorList>
            <person name="Vandepol N."/>
            <person name="Liber J."/>
            <person name="Desiro A."/>
            <person name="Na H."/>
            <person name="Kennedy M."/>
            <person name="Barry K."/>
            <person name="Grigoriev I.V."/>
            <person name="Miller A.N."/>
            <person name="O'Donnell K."/>
            <person name="Stajich J.E."/>
            <person name="Bonito G."/>
        </authorList>
    </citation>
    <scope>NUCLEOTIDE SEQUENCE</scope>
    <source>
        <strain evidence="4">NRRL 2769</strain>
    </source>
</reference>
<accession>A0A9P6MN99</accession>
<evidence type="ECO:0000259" key="3">
    <source>
        <dbReference type="PROSITE" id="PS50011"/>
    </source>
</evidence>
<dbReference type="PANTHER" id="PTHR44329">
    <property type="entry name" value="SERINE/THREONINE-PROTEIN KINASE TNNI3K-RELATED"/>
    <property type="match status" value="1"/>
</dbReference>
<dbReference type="SMART" id="SM00220">
    <property type="entry name" value="S_TKc"/>
    <property type="match status" value="1"/>
</dbReference>
<dbReference type="InterPro" id="IPR006597">
    <property type="entry name" value="Sel1-like"/>
</dbReference>
<dbReference type="InterPro" id="IPR000719">
    <property type="entry name" value="Prot_kinase_dom"/>
</dbReference>
<evidence type="ECO:0000313" key="4">
    <source>
        <dbReference type="EMBL" id="KAG0008502.1"/>
    </source>
</evidence>
<proteinExistence type="predicted"/>
<dbReference type="SUPFAM" id="SSF56112">
    <property type="entry name" value="Protein kinase-like (PK-like)"/>
    <property type="match status" value="1"/>
</dbReference>
<dbReference type="PROSITE" id="PS00108">
    <property type="entry name" value="PROTEIN_KINASE_ST"/>
    <property type="match status" value="1"/>
</dbReference>
<dbReference type="PRINTS" id="PR00109">
    <property type="entry name" value="TYRKINASE"/>
</dbReference>
<dbReference type="InterPro" id="IPR051681">
    <property type="entry name" value="Ser/Thr_Kinases-Pseudokinases"/>
</dbReference>
<dbReference type="PANTHER" id="PTHR44329:SF298">
    <property type="entry name" value="MIXED LINEAGE KINASE DOMAIN-LIKE PROTEIN"/>
    <property type="match status" value="1"/>
</dbReference>